<feature type="region of interest" description="Disordered" evidence="1">
    <location>
        <begin position="27"/>
        <end position="63"/>
    </location>
</feature>
<accession>A0AAV1REW4</accession>
<comment type="caution">
    <text evidence="2">The sequence shown here is derived from an EMBL/GenBank/DDBJ whole genome shotgun (WGS) entry which is preliminary data.</text>
</comment>
<organism evidence="2 3">
    <name type="scientific">Dovyalis caffra</name>
    <dbReference type="NCBI Taxonomy" id="77055"/>
    <lineage>
        <taxon>Eukaryota</taxon>
        <taxon>Viridiplantae</taxon>
        <taxon>Streptophyta</taxon>
        <taxon>Embryophyta</taxon>
        <taxon>Tracheophyta</taxon>
        <taxon>Spermatophyta</taxon>
        <taxon>Magnoliopsida</taxon>
        <taxon>eudicotyledons</taxon>
        <taxon>Gunneridae</taxon>
        <taxon>Pentapetalae</taxon>
        <taxon>rosids</taxon>
        <taxon>fabids</taxon>
        <taxon>Malpighiales</taxon>
        <taxon>Salicaceae</taxon>
        <taxon>Flacourtieae</taxon>
        <taxon>Dovyalis</taxon>
    </lineage>
</organism>
<evidence type="ECO:0000256" key="1">
    <source>
        <dbReference type="SAM" id="MobiDB-lite"/>
    </source>
</evidence>
<dbReference type="AlphaFoldDB" id="A0AAV1REW4"/>
<proteinExistence type="predicted"/>
<reference evidence="2 3" key="1">
    <citation type="submission" date="2024-01" db="EMBL/GenBank/DDBJ databases">
        <authorList>
            <person name="Waweru B."/>
        </authorList>
    </citation>
    <scope>NUCLEOTIDE SEQUENCE [LARGE SCALE GENOMIC DNA]</scope>
</reference>
<evidence type="ECO:0000313" key="3">
    <source>
        <dbReference type="Proteomes" id="UP001314170"/>
    </source>
</evidence>
<dbReference type="Proteomes" id="UP001314170">
    <property type="component" value="Unassembled WGS sequence"/>
</dbReference>
<name>A0AAV1REW4_9ROSI</name>
<keyword evidence="3" id="KW-1185">Reference proteome</keyword>
<protein>
    <submittedName>
        <fullName evidence="2">Uncharacterized protein</fullName>
    </submittedName>
</protein>
<sequence length="100" mass="11248">MDDISLLAPTSIAIAERRCFIENKEIQRGPSGYNTDADNCGGEEVEEEEERQGGANKAREDLHGKKVVEDDKMHKVGRNIFVVGSLWQWIVLVGRSNEFD</sequence>
<evidence type="ECO:0000313" key="2">
    <source>
        <dbReference type="EMBL" id="CAK7332947.1"/>
    </source>
</evidence>
<dbReference type="EMBL" id="CAWUPB010000913">
    <property type="protein sequence ID" value="CAK7332947.1"/>
    <property type="molecule type" value="Genomic_DNA"/>
</dbReference>
<gene>
    <name evidence="2" type="ORF">DCAF_LOCUS9239</name>
</gene>
<feature type="compositionally biased region" description="Acidic residues" evidence="1">
    <location>
        <begin position="41"/>
        <end position="50"/>
    </location>
</feature>